<dbReference type="RefSeq" id="WP_131015171.1">
    <property type="nucleotide sequence ID" value="NZ_SIRE01000014.1"/>
</dbReference>
<keyword evidence="4" id="KW-0564">Palmitate</keyword>
<dbReference type="AlphaFoldDB" id="A0A4Q9DLV6"/>
<keyword evidence="5" id="KW-0449">Lipoprotein</keyword>
<comment type="caution">
    <text evidence="9">The sequence shown here is derived from an EMBL/GenBank/DDBJ whole genome shotgun (WGS) entry which is preliminary data.</text>
</comment>
<dbReference type="Pfam" id="PF01547">
    <property type="entry name" value="SBP_bac_1"/>
    <property type="match status" value="1"/>
</dbReference>
<evidence type="ECO:0000313" key="9">
    <source>
        <dbReference type="EMBL" id="TBL76265.1"/>
    </source>
</evidence>
<evidence type="ECO:0000256" key="7">
    <source>
        <dbReference type="SAM" id="SignalP"/>
    </source>
</evidence>
<feature type="compositionally biased region" description="Basic and acidic residues" evidence="6">
    <location>
        <begin position="37"/>
        <end position="46"/>
    </location>
</feature>
<evidence type="ECO:0000256" key="1">
    <source>
        <dbReference type="ARBA" id="ARBA00022475"/>
    </source>
</evidence>
<dbReference type="PROSITE" id="PS51750">
    <property type="entry name" value="BRO_N"/>
    <property type="match status" value="1"/>
</dbReference>
<gene>
    <name evidence="9" type="ORF">EYB31_19900</name>
</gene>
<dbReference type="InterPro" id="IPR003497">
    <property type="entry name" value="BRO_N_domain"/>
</dbReference>
<name>A0A4Q9DLV6_9BACL</name>
<feature type="chain" id="PRO_5039532819" evidence="7">
    <location>
        <begin position="23"/>
        <end position="470"/>
    </location>
</feature>
<dbReference type="InterPro" id="IPR006059">
    <property type="entry name" value="SBP"/>
</dbReference>
<keyword evidence="3" id="KW-0472">Membrane</keyword>
<dbReference type="PROSITE" id="PS51257">
    <property type="entry name" value="PROKAR_LIPOPROTEIN"/>
    <property type="match status" value="1"/>
</dbReference>
<feature type="region of interest" description="Disordered" evidence="6">
    <location>
        <begin position="27"/>
        <end position="46"/>
    </location>
</feature>
<protein>
    <submittedName>
        <fullName evidence="9">Sugar ABC transporter substrate-binding protein</fullName>
    </submittedName>
</protein>
<evidence type="ECO:0000256" key="2">
    <source>
        <dbReference type="ARBA" id="ARBA00022729"/>
    </source>
</evidence>
<evidence type="ECO:0000256" key="6">
    <source>
        <dbReference type="SAM" id="MobiDB-lite"/>
    </source>
</evidence>
<organism evidence="9 10">
    <name type="scientific">Paenibacillus thalictri</name>
    <dbReference type="NCBI Taxonomy" id="2527873"/>
    <lineage>
        <taxon>Bacteria</taxon>
        <taxon>Bacillati</taxon>
        <taxon>Bacillota</taxon>
        <taxon>Bacilli</taxon>
        <taxon>Bacillales</taxon>
        <taxon>Paenibacillaceae</taxon>
        <taxon>Paenibacillus</taxon>
    </lineage>
</organism>
<dbReference type="OrthoDB" id="9782846at2"/>
<proteinExistence type="predicted"/>
<keyword evidence="2 7" id="KW-0732">Signal</keyword>
<dbReference type="SUPFAM" id="SSF53850">
    <property type="entry name" value="Periplasmic binding protein-like II"/>
    <property type="match status" value="1"/>
</dbReference>
<evidence type="ECO:0000256" key="5">
    <source>
        <dbReference type="ARBA" id="ARBA00023288"/>
    </source>
</evidence>
<dbReference type="Proteomes" id="UP000293142">
    <property type="component" value="Unassembled WGS sequence"/>
</dbReference>
<dbReference type="InterPro" id="IPR050490">
    <property type="entry name" value="Bact_solute-bd_prot1"/>
</dbReference>
<feature type="domain" description="Bro-N" evidence="8">
    <location>
        <begin position="90"/>
        <end position="216"/>
    </location>
</feature>
<evidence type="ECO:0000259" key="8">
    <source>
        <dbReference type="PROSITE" id="PS51750"/>
    </source>
</evidence>
<evidence type="ECO:0000256" key="3">
    <source>
        <dbReference type="ARBA" id="ARBA00023136"/>
    </source>
</evidence>
<accession>A0A4Q9DLV6</accession>
<dbReference type="PANTHER" id="PTHR43649:SF33">
    <property type="entry name" value="POLYGALACTURONAN_RHAMNOGALACTURONAN-BINDING PROTEIN YTCQ"/>
    <property type="match status" value="1"/>
</dbReference>
<evidence type="ECO:0000256" key="4">
    <source>
        <dbReference type="ARBA" id="ARBA00023139"/>
    </source>
</evidence>
<dbReference type="PANTHER" id="PTHR43649">
    <property type="entry name" value="ARABINOSE-BINDING PROTEIN-RELATED"/>
    <property type="match status" value="1"/>
</dbReference>
<dbReference type="CDD" id="cd13585">
    <property type="entry name" value="PBP2_TMBP_like"/>
    <property type="match status" value="1"/>
</dbReference>
<reference evidence="9 10" key="1">
    <citation type="submission" date="2019-02" db="EMBL/GenBank/DDBJ databases">
        <title>Paenibacillus sp. nov., isolated from surface-sterilized tissue of Thalictrum simplex L.</title>
        <authorList>
            <person name="Tuo L."/>
        </authorList>
    </citation>
    <scope>NUCLEOTIDE SEQUENCE [LARGE SCALE GENOMIC DNA]</scope>
    <source>
        <strain evidence="9 10">N2SHLJ1</strain>
    </source>
</reference>
<keyword evidence="10" id="KW-1185">Reference proteome</keyword>
<keyword evidence="1" id="KW-1003">Cell membrane</keyword>
<dbReference type="EMBL" id="SIRE01000014">
    <property type="protein sequence ID" value="TBL76265.1"/>
    <property type="molecule type" value="Genomic_DNA"/>
</dbReference>
<feature type="signal peptide" evidence="7">
    <location>
        <begin position="1"/>
        <end position="22"/>
    </location>
</feature>
<evidence type="ECO:0000313" key="10">
    <source>
        <dbReference type="Proteomes" id="UP000293142"/>
    </source>
</evidence>
<sequence>MRTKAIALATAALMLIAGCGGGGGGNATTGPANEPKPAAKEESKAEPKVDITFWTYPKWSGINGTEQGGQLGDYERDAAKRFMAQHPNVNVKVEVLDFNNGPQKVNVALAANEAPDVLMDGPVRFLGYAQQGYLEPLDEHLGKDYTGAFISTLWDQTTIGDGKHYYIPWGTSPNVMLINKTLVDKAGLADKLPKDEERTWTTDQFISFIKEVQQKTGVKGTGLFAGSESGDAFMFNYIWAAGATTYNDKFTKIALNNPAGLSGLQFMKRLADEKLINDGAAALKATDAYNLFYDQKLVSMSAAPVHYSRGLAAIRDKKSAPYEMIMTSYPTFPGKQKSATVLGTFGMAVFKNKDQNKLKYAVEFAKFLGSRENAAAVKASSSFSAYADINKTLFASEKDSNMEFAAKLLPYAVNEGFAAPGYNEIRKNNMAHLQKLILGSETPEDALQKMETEGNQLLEKYTKIIQEQRK</sequence>
<dbReference type="Gene3D" id="3.40.190.10">
    <property type="entry name" value="Periplasmic binding protein-like II"/>
    <property type="match status" value="1"/>
</dbReference>